<feature type="compositionally biased region" description="Low complexity" evidence="1">
    <location>
        <begin position="343"/>
        <end position="357"/>
    </location>
</feature>
<dbReference type="Pfam" id="PF13976">
    <property type="entry name" value="gag_pre-integrs"/>
    <property type="match status" value="1"/>
</dbReference>
<evidence type="ECO:0008006" key="6">
    <source>
        <dbReference type="Google" id="ProtNLM"/>
    </source>
</evidence>
<evidence type="ECO:0000313" key="4">
    <source>
        <dbReference type="EMBL" id="KAK0590578.1"/>
    </source>
</evidence>
<protein>
    <recommendedName>
        <fullName evidence="6">GAG-pre-integrase domain-containing protein</fullName>
    </recommendedName>
</protein>
<name>A0AA39VU00_ACESA</name>
<reference evidence="4" key="1">
    <citation type="journal article" date="2022" name="Plant J.">
        <title>Strategies of tolerance reflected in two North American maple genomes.</title>
        <authorList>
            <person name="McEvoy S.L."/>
            <person name="Sezen U.U."/>
            <person name="Trouern-Trend A."/>
            <person name="McMahon S.M."/>
            <person name="Schaberg P.G."/>
            <person name="Yang J."/>
            <person name="Wegrzyn J.L."/>
            <person name="Swenson N.G."/>
        </authorList>
    </citation>
    <scope>NUCLEOTIDE SEQUENCE</scope>
    <source>
        <strain evidence="4">NS2018</strain>
    </source>
</reference>
<organism evidence="4 5">
    <name type="scientific">Acer saccharum</name>
    <name type="common">Sugar maple</name>
    <dbReference type="NCBI Taxonomy" id="4024"/>
    <lineage>
        <taxon>Eukaryota</taxon>
        <taxon>Viridiplantae</taxon>
        <taxon>Streptophyta</taxon>
        <taxon>Embryophyta</taxon>
        <taxon>Tracheophyta</taxon>
        <taxon>Spermatophyta</taxon>
        <taxon>Magnoliopsida</taxon>
        <taxon>eudicotyledons</taxon>
        <taxon>Gunneridae</taxon>
        <taxon>Pentapetalae</taxon>
        <taxon>rosids</taxon>
        <taxon>malvids</taxon>
        <taxon>Sapindales</taxon>
        <taxon>Sapindaceae</taxon>
        <taxon>Hippocastanoideae</taxon>
        <taxon>Acereae</taxon>
        <taxon>Acer</taxon>
    </lineage>
</organism>
<gene>
    <name evidence="4" type="ORF">LWI29_029052</name>
</gene>
<evidence type="ECO:0000259" key="3">
    <source>
        <dbReference type="Pfam" id="PF22936"/>
    </source>
</evidence>
<evidence type="ECO:0000259" key="2">
    <source>
        <dbReference type="Pfam" id="PF13976"/>
    </source>
</evidence>
<keyword evidence="5" id="KW-1185">Reference proteome</keyword>
<dbReference type="Proteomes" id="UP001168877">
    <property type="component" value="Unassembled WGS sequence"/>
</dbReference>
<accession>A0AA39VU00</accession>
<feature type="domain" description="Retrovirus-related Pol polyprotein from transposon TNT 1-94-like beta-barrel" evidence="3">
    <location>
        <begin position="160"/>
        <end position="233"/>
    </location>
</feature>
<dbReference type="Pfam" id="PF22936">
    <property type="entry name" value="Pol_BBD"/>
    <property type="match status" value="1"/>
</dbReference>
<dbReference type="PANTHER" id="PTHR34222:SF99">
    <property type="entry name" value="PROTEIN, PUTATIVE-RELATED"/>
    <property type="match status" value="1"/>
</dbReference>
<dbReference type="InterPro" id="IPR054722">
    <property type="entry name" value="PolX-like_BBD"/>
</dbReference>
<dbReference type="EMBL" id="JAUESC010000381">
    <property type="protein sequence ID" value="KAK0590578.1"/>
    <property type="molecule type" value="Genomic_DNA"/>
</dbReference>
<feature type="region of interest" description="Disordered" evidence="1">
    <location>
        <begin position="343"/>
        <end position="365"/>
    </location>
</feature>
<evidence type="ECO:0000256" key="1">
    <source>
        <dbReference type="SAM" id="MobiDB-lite"/>
    </source>
</evidence>
<dbReference type="InterPro" id="IPR025724">
    <property type="entry name" value="GAG-pre-integrase_dom"/>
</dbReference>
<sequence length="487" mass="53215">MLDPLPPINKVFSLVVQEERQRHIGAISFPANETVAFGLSTNASNNSKNECDKLLCTHCGIIGHIVNKCYKLHGYPLGYKFKNRTNQNKPAANQTSLASKGVEDTSYASAMFTLSPNQCQQLIALLSSQLQQSSNQASGDQHPLVSNFSDINSSFPTNAWILNTGATHHVCHNLDCFESFISSTVSHVTLLNGQTAPIVRVGTVRISSHIILDNVLFVPSFRYNLLSVSSMTKSLSCSLIFSTNSCMIQDLAQGTKIGMGSRLGNLYYLVLEGVCSSSNSIKVISNSSPLSISELWHQRLGHPPFMKLQQLNKELHSTFPKQASNFFGDRVIHFPIPEDISFVSNSPERSSSPSESSTDVQTRSSRVLNRPVYLQDYHCSLITGSSVSCDSTSSTSYPVSQVLDYKKLSSSFKAVVLSVSSHYEPEYYSQAVGIPEWEYAMTLELDALEGWVMAAELVSVRTGAEFSGVAAITIGDFDVTVTADEGT</sequence>
<evidence type="ECO:0000313" key="5">
    <source>
        <dbReference type="Proteomes" id="UP001168877"/>
    </source>
</evidence>
<comment type="caution">
    <text evidence="4">The sequence shown here is derived from an EMBL/GenBank/DDBJ whole genome shotgun (WGS) entry which is preliminary data.</text>
</comment>
<proteinExistence type="predicted"/>
<dbReference type="AlphaFoldDB" id="A0AA39VU00"/>
<dbReference type="PANTHER" id="PTHR34222">
    <property type="entry name" value="GAG_PRE-INTEGRS DOMAIN-CONTAINING PROTEIN"/>
    <property type="match status" value="1"/>
</dbReference>
<reference evidence="4" key="2">
    <citation type="submission" date="2023-06" db="EMBL/GenBank/DDBJ databases">
        <authorList>
            <person name="Swenson N.G."/>
            <person name="Wegrzyn J.L."/>
            <person name="Mcevoy S.L."/>
        </authorList>
    </citation>
    <scope>NUCLEOTIDE SEQUENCE</scope>
    <source>
        <strain evidence="4">NS2018</strain>
        <tissue evidence="4">Leaf</tissue>
    </source>
</reference>
<feature type="domain" description="GAG-pre-integrase" evidence="2">
    <location>
        <begin position="265"/>
        <end position="322"/>
    </location>
</feature>